<dbReference type="SUPFAM" id="SSF51197">
    <property type="entry name" value="Clavaminate synthase-like"/>
    <property type="match status" value="1"/>
</dbReference>
<dbReference type="InterPro" id="IPR037012">
    <property type="entry name" value="NanQ/TabA/YiaL_sf"/>
</dbReference>
<comment type="caution">
    <text evidence="1">The sequence shown here is derived from an EMBL/GenBank/DDBJ whole genome shotgun (WGS) entry which is preliminary data.</text>
</comment>
<evidence type="ECO:0000313" key="2">
    <source>
        <dbReference type="Proteomes" id="UP001210678"/>
    </source>
</evidence>
<gene>
    <name evidence="1" type="ORF">PGX00_20670</name>
</gene>
<dbReference type="NCBIfam" id="TIGR00022">
    <property type="entry name" value="YhcH/YjgK/YiaL family protein"/>
    <property type="match status" value="1"/>
</dbReference>
<dbReference type="EMBL" id="JAQLOI010000003">
    <property type="protein sequence ID" value="MDB1125944.1"/>
    <property type="molecule type" value="Genomic_DNA"/>
</dbReference>
<keyword evidence="2" id="KW-1185">Reference proteome</keyword>
<accession>A0ABT4YWI2</accession>
<organism evidence="1 2">
    <name type="scientific">Vibrio algarum</name>
    <dbReference type="NCBI Taxonomy" id="3020714"/>
    <lineage>
        <taxon>Bacteria</taxon>
        <taxon>Pseudomonadati</taxon>
        <taxon>Pseudomonadota</taxon>
        <taxon>Gammaproteobacteria</taxon>
        <taxon>Vibrionales</taxon>
        <taxon>Vibrionaceae</taxon>
        <taxon>Vibrio</taxon>
    </lineage>
</organism>
<dbReference type="PANTHER" id="PTHR34986:SF4">
    <property type="entry name" value="EVOLVED BETA-GALACTOSIDASE SUBUNIT BETA-RELATED"/>
    <property type="match status" value="1"/>
</dbReference>
<dbReference type="PANTHER" id="PTHR34986">
    <property type="entry name" value="EVOLVED BETA-GALACTOSIDASE SUBUNIT BETA"/>
    <property type="match status" value="1"/>
</dbReference>
<sequence>MLFGNVNKLSLAPFVYTVVRKWINEAVIIAANNDEGRFTLSDDRVFVILATGDTEKTDQRKAEIHKKYIDIQILLEGEERIGYSNDLDDNFASLSKLKDDVLFIEDVKNENFVDLRPGDFALFYPNQIHRPMCAISTPTRIKKAVIKAPVSIFS</sequence>
<reference evidence="1 2" key="1">
    <citation type="submission" date="2023-01" db="EMBL/GenBank/DDBJ databases">
        <title>Vibrio sp. KJ40-1 sp.nov, isolated from marine algae.</title>
        <authorList>
            <person name="Butt M."/>
            <person name="Kim J.M.J."/>
            <person name="Jeon C.O.C."/>
        </authorList>
    </citation>
    <scope>NUCLEOTIDE SEQUENCE [LARGE SCALE GENOMIC DNA]</scope>
    <source>
        <strain evidence="1 2">KJ40-1</strain>
    </source>
</reference>
<dbReference type="Pfam" id="PF04074">
    <property type="entry name" value="DUF386"/>
    <property type="match status" value="1"/>
</dbReference>
<protein>
    <submittedName>
        <fullName evidence="1">YhcH/YjgK/YiaL family protein</fullName>
    </submittedName>
</protein>
<proteinExistence type="predicted"/>
<dbReference type="Gene3D" id="2.60.120.370">
    <property type="entry name" value="YhcH/YjgK/YiaL"/>
    <property type="match status" value="1"/>
</dbReference>
<evidence type="ECO:0000313" key="1">
    <source>
        <dbReference type="EMBL" id="MDB1125944.1"/>
    </source>
</evidence>
<dbReference type="InterPro" id="IPR004375">
    <property type="entry name" value="NanQ/TabA/YiaL"/>
</dbReference>
<dbReference type="Proteomes" id="UP001210678">
    <property type="component" value="Unassembled WGS sequence"/>
</dbReference>
<name>A0ABT4YWI2_9VIBR</name>
<dbReference type="RefSeq" id="WP_272140117.1">
    <property type="nucleotide sequence ID" value="NZ_JAQLOI010000003.1"/>
</dbReference>